<proteinExistence type="predicted"/>
<gene>
    <name evidence="2" type="ORF">ACFOOL_00820</name>
</gene>
<feature type="compositionally biased region" description="Low complexity" evidence="1">
    <location>
        <begin position="50"/>
        <end position="77"/>
    </location>
</feature>
<feature type="compositionally biased region" description="Pro residues" evidence="1">
    <location>
        <begin position="141"/>
        <end position="153"/>
    </location>
</feature>
<evidence type="ECO:0000313" key="3">
    <source>
        <dbReference type="Proteomes" id="UP001595613"/>
    </source>
</evidence>
<dbReference type="EMBL" id="JBHRYD010000001">
    <property type="protein sequence ID" value="MFC3703292.1"/>
    <property type="molecule type" value="Genomic_DNA"/>
</dbReference>
<evidence type="ECO:0000313" key="2">
    <source>
        <dbReference type="EMBL" id="MFC3703292.1"/>
    </source>
</evidence>
<name>A0ABV7WW37_9HYPH</name>
<feature type="compositionally biased region" description="Low complexity" evidence="1">
    <location>
        <begin position="154"/>
        <end position="185"/>
    </location>
</feature>
<feature type="region of interest" description="Disordered" evidence="1">
    <location>
        <begin position="109"/>
        <end position="185"/>
    </location>
</feature>
<feature type="compositionally biased region" description="Pro residues" evidence="1">
    <location>
        <begin position="122"/>
        <end position="132"/>
    </location>
</feature>
<organism evidence="2 3">
    <name type="scientific">Devosia honganensis</name>
    <dbReference type="NCBI Taxonomy" id="1610527"/>
    <lineage>
        <taxon>Bacteria</taxon>
        <taxon>Pseudomonadati</taxon>
        <taxon>Pseudomonadota</taxon>
        <taxon>Alphaproteobacteria</taxon>
        <taxon>Hyphomicrobiales</taxon>
        <taxon>Devosiaceae</taxon>
        <taxon>Devosia</taxon>
    </lineage>
</organism>
<dbReference type="Proteomes" id="UP001595613">
    <property type="component" value="Unassembled WGS sequence"/>
</dbReference>
<sequence>MQIDHRIITGLAWAGALLVVAIPAADFALGRFAGPPAPQVAVIEERPEAEAPAPAPAAAPAARPSAPAPEAAAPAASDPVVTSAAARPVSGEDAVDAYLRSGRSLPGYISNGEGSAAGPEPDVVPEPAPAPAPETAAASEPEPPARPEPPVTTPAPVVAMPTPLSERPPSVASVQPAPSAPPALVVDTPAPVVTAEDLEDWETGPLSDFLANRQGQGNRAPADYDYDPDGFFLDEGPNARRVQRFPRAYEDDFYPFGR</sequence>
<accession>A0ABV7WW37</accession>
<evidence type="ECO:0000256" key="1">
    <source>
        <dbReference type="SAM" id="MobiDB-lite"/>
    </source>
</evidence>
<feature type="region of interest" description="Disordered" evidence="1">
    <location>
        <begin position="198"/>
        <end position="237"/>
    </location>
</feature>
<protein>
    <submittedName>
        <fullName evidence="2">Uncharacterized protein</fullName>
    </submittedName>
</protein>
<dbReference type="RefSeq" id="WP_380094007.1">
    <property type="nucleotide sequence ID" value="NZ_JBHRYD010000001.1"/>
</dbReference>
<keyword evidence="3" id="KW-1185">Reference proteome</keyword>
<comment type="caution">
    <text evidence="2">The sequence shown here is derived from an EMBL/GenBank/DDBJ whole genome shotgun (WGS) entry which is preliminary data.</text>
</comment>
<feature type="region of interest" description="Disordered" evidence="1">
    <location>
        <begin position="46"/>
        <end position="89"/>
    </location>
</feature>
<reference evidence="3" key="1">
    <citation type="journal article" date="2019" name="Int. J. Syst. Evol. Microbiol.">
        <title>The Global Catalogue of Microorganisms (GCM) 10K type strain sequencing project: providing services to taxonomists for standard genome sequencing and annotation.</title>
        <authorList>
            <consortium name="The Broad Institute Genomics Platform"/>
            <consortium name="The Broad Institute Genome Sequencing Center for Infectious Disease"/>
            <person name="Wu L."/>
            <person name="Ma J."/>
        </authorList>
    </citation>
    <scope>NUCLEOTIDE SEQUENCE [LARGE SCALE GENOMIC DNA]</scope>
    <source>
        <strain evidence="3">KCTC 42281</strain>
    </source>
</reference>